<evidence type="ECO:0000313" key="6">
    <source>
        <dbReference type="EMBL" id="KAK7076032.1"/>
    </source>
</evidence>
<keyword evidence="1" id="KW-0547">Nucleotide-binding</keyword>
<dbReference type="GO" id="GO:0003676">
    <property type="term" value="F:nucleic acid binding"/>
    <property type="evidence" value="ECO:0007669"/>
    <property type="project" value="InterPro"/>
</dbReference>
<evidence type="ECO:0000313" key="7">
    <source>
        <dbReference type="Proteomes" id="UP001381693"/>
    </source>
</evidence>
<feature type="non-terminal residue" evidence="6">
    <location>
        <position position="1"/>
    </location>
</feature>
<comment type="caution">
    <text evidence="6">The sequence shown here is derived from an EMBL/GenBank/DDBJ whole genome shotgun (WGS) entry which is preliminary data.</text>
</comment>
<keyword evidence="4" id="KW-0067">ATP-binding</keyword>
<dbReference type="GO" id="GO:0016787">
    <property type="term" value="F:hydrolase activity"/>
    <property type="evidence" value="ECO:0007669"/>
    <property type="project" value="UniProtKB-KW"/>
</dbReference>
<sequence length="155" mass="16873">EAALLEASQAALFPTRARAVPEMKFPYVFDNHNKAKQSAGFIAGLKMALPDGFTKTSDSIMEEVQIPISDPAPPEVGAKLIPISHLDEIGQTAFKGCKTLNRIQTVVYPVAYHSNVNMLICAPTGAGKTNIAMLTIIHQIRQHIDCGVIQKDKFK</sequence>
<proteinExistence type="predicted"/>
<dbReference type="InterPro" id="IPR011545">
    <property type="entry name" value="DEAD/DEAH_box_helicase_dom"/>
</dbReference>
<dbReference type="GO" id="GO:0003678">
    <property type="term" value="F:DNA helicase activity"/>
    <property type="evidence" value="ECO:0007669"/>
    <property type="project" value="UniProtKB-EC"/>
</dbReference>
<evidence type="ECO:0000256" key="3">
    <source>
        <dbReference type="ARBA" id="ARBA00022806"/>
    </source>
</evidence>
<evidence type="ECO:0000256" key="2">
    <source>
        <dbReference type="ARBA" id="ARBA00022801"/>
    </source>
</evidence>
<accession>A0AAN8X1M0</accession>
<dbReference type="InterPro" id="IPR050474">
    <property type="entry name" value="Hel308_SKI2-like"/>
</dbReference>
<evidence type="ECO:0000256" key="1">
    <source>
        <dbReference type="ARBA" id="ARBA00022741"/>
    </source>
</evidence>
<organism evidence="6 7">
    <name type="scientific">Halocaridina rubra</name>
    <name type="common">Hawaiian red shrimp</name>
    <dbReference type="NCBI Taxonomy" id="373956"/>
    <lineage>
        <taxon>Eukaryota</taxon>
        <taxon>Metazoa</taxon>
        <taxon>Ecdysozoa</taxon>
        <taxon>Arthropoda</taxon>
        <taxon>Crustacea</taxon>
        <taxon>Multicrustacea</taxon>
        <taxon>Malacostraca</taxon>
        <taxon>Eumalacostraca</taxon>
        <taxon>Eucarida</taxon>
        <taxon>Decapoda</taxon>
        <taxon>Pleocyemata</taxon>
        <taxon>Caridea</taxon>
        <taxon>Atyoidea</taxon>
        <taxon>Atyidae</taxon>
        <taxon>Halocaridina</taxon>
    </lineage>
</organism>
<dbReference type="AlphaFoldDB" id="A0AAN8X1M0"/>
<keyword evidence="3" id="KW-0347">Helicase</keyword>
<dbReference type="GO" id="GO:0005524">
    <property type="term" value="F:ATP binding"/>
    <property type="evidence" value="ECO:0007669"/>
    <property type="project" value="UniProtKB-KW"/>
</dbReference>
<dbReference type="Gene3D" id="3.40.50.300">
    <property type="entry name" value="P-loop containing nucleotide triphosphate hydrolases"/>
    <property type="match status" value="1"/>
</dbReference>
<dbReference type="SUPFAM" id="SSF52540">
    <property type="entry name" value="P-loop containing nucleoside triphosphate hydrolases"/>
    <property type="match status" value="1"/>
</dbReference>
<feature type="domain" description="DEAD/DEAH-box helicase" evidence="5">
    <location>
        <begin position="101"/>
        <end position="142"/>
    </location>
</feature>
<dbReference type="EMBL" id="JAXCGZ010009910">
    <property type="protein sequence ID" value="KAK7076032.1"/>
    <property type="molecule type" value="Genomic_DNA"/>
</dbReference>
<feature type="non-terminal residue" evidence="6">
    <location>
        <position position="155"/>
    </location>
</feature>
<keyword evidence="2 6" id="KW-0378">Hydrolase</keyword>
<keyword evidence="7" id="KW-1185">Reference proteome</keyword>
<name>A0AAN8X1M0_HALRR</name>
<dbReference type="InterPro" id="IPR027417">
    <property type="entry name" value="P-loop_NTPase"/>
</dbReference>
<evidence type="ECO:0000256" key="4">
    <source>
        <dbReference type="ARBA" id="ARBA00022840"/>
    </source>
</evidence>
<dbReference type="PANTHER" id="PTHR47961:SF13">
    <property type="entry name" value="ACTIVATING SIGNAL COINTEGRATOR 1 COMPLEX SUBUNIT 3"/>
    <property type="match status" value="1"/>
</dbReference>
<evidence type="ECO:0000259" key="5">
    <source>
        <dbReference type="Pfam" id="PF00270"/>
    </source>
</evidence>
<dbReference type="PANTHER" id="PTHR47961">
    <property type="entry name" value="DNA POLYMERASE THETA, PUTATIVE (AFU_ORTHOLOGUE AFUA_1G05260)-RELATED"/>
    <property type="match status" value="1"/>
</dbReference>
<dbReference type="EC" id="3.6.4.12" evidence="6"/>
<dbReference type="Pfam" id="PF00270">
    <property type="entry name" value="DEAD"/>
    <property type="match status" value="1"/>
</dbReference>
<reference evidence="6 7" key="1">
    <citation type="submission" date="2023-11" db="EMBL/GenBank/DDBJ databases">
        <title>Halocaridina rubra genome assembly.</title>
        <authorList>
            <person name="Smith C."/>
        </authorList>
    </citation>
    <scope>NUCLEOTIDE SEQUENCE [LARGE SCALE GENOMIC DNA]</scope>
    <source>
        <strain evidence="6">EP-1</strain>
        <tissue evidence="6">Whole</tissue>
    </source>
</reference>
<gene>
    <name evidence="6" type="primary">ASCC3_1</name>
    <name evidence="6" type="ORF">SK128_002441</name>
</gene>
<dbReference type="Proteomes" id="UP001381693">
    <property type="component" value="Unassembled WGS sequence"/>
</dbReference>
<protein>
    <submittedName>
        <fullName evidence="6">Activating signal cointegrator 1 complex subunit</fullName>
        <ecNumber evidence="6">3.6.4.12</ecNumber>
    </submittedName>
</protein>